<dbReference type="Proteomes" id="UP001295684">
    <property type="component" value="Unassembled WGS sequence"/>
</dbReference>
<evidence type="ECO:0000313" key="2">
    <source>
        <dbReference type="EMBL" id="CAI2364452.1"/>
    </source>
</evidence>
<feature type="region of interest" description="Disordered" evidence="1">
    <location>
        <begin position="293"/>
        <end position="326"/>
    </location>
</feature>
<feature type="compositionally biased region" description="Polar residues" evidence="1">
    <location>
        <begin position="304"/>
        <end position="315"/>
    </location>
</feature>
<gene>
    <name evidence="2" type="ORF">ECRASSUSDP1_LOCUS5795</name>
</gene>
<evidence type="ECO:0000313" key="3">
    <source>
        <dbReference type="Proteomes" id="UP001295684"/>
    </source>
</evidence>
<accession>A0AAD1U8V1</accession>
<evidence type="ECO:0000256" key="1">
    <source>
        <dbReference type="SAM" id="MobiDB-lite"/>
    </source>
</evidence>
<keyword evidence="3" id="KW-1185">Reference proteome</keyword>
<dbReference type="EMBL" id="CAMPGE010005606">
    <property type="protein sequence ID" value="CAI2364452.1"/>
    <property type="molecule type" value="Genomic_DNA"/>
</dbReference>
<proteinExistence type="predicted"/>
<organism evidence="2 3">
    <name type="scientific">Euplotes crassus</name>
    <dbReference type="NCBI Taxonomy" id="5936"/>
    <lineage>
        <taxon>Eukaryota</taxon>
        <taxon>Sar</taxon>
        <taxon>Alveolata</taxon>
        <taxon>Ciliophora</taxon>
        <taxon>Intramacronucleata</taxon>
        <taxon>Spirotrichea</taxon>
        <taxon>Hypotrichia</taxon>
        <taxon>Euplotida</taxon>
        <taxon>Euplotidae</taxon>
        <taxon>Moneuplotes</taxon>
    </lineage>
</organism>
<comment type="caution">
    <text evidence="2">The sequence shown here is derived from an EMBL/GenBank/DDBJ whole genome shotgun (WGS) entry which is preliminary data.</text>
</comment>
<sequence>MVPKSSMEILDLCDDAIDSDGHQKLPHNLKIFGRKKTRRRSMEVQPKKITKTVIINGPFIDREEKQNNLKLQKMRSIKYTGSTRSFRAEEILRKDSTGFLKNFSELRRAIPPFYHYKNRNKPYMDFLQSSMHTISQNDSALSPDDNEHSPEVTSPKQIAFENYLRSTGKYKTQLQNIKTRKALNKVFNSKNYDDILGEMQIILQKKEDINVLLEKARKAGMASLENHTDTAFAKVKTELYDLDRFIEKNSHGLKPAETIQFIGGNGFDQREIIEKENIEIEEMLKNLKNTLKESTQKGRKRGRNLSSTALDTNPTLKLDSPNKKAKISKRNTLINPPTPSILRPVSPTSSSNSLFPKINPLKILKEETKSEVNKNLCLVSPQNLPSTNHALLQIQKKFRKKYKFAKPHRASQSLLALKPLFH</sequence>
<dbReference type="AlphaFoldDB" id="A0AAD1U8V1"/>
<name>A0AAD1U8V1_EUPCR</name>
<protein>
    <submittedName>
        <fullName evidence="2">Uncharacterized protein</fullName>
    </submittedName>
</protein>
<reference evidence="2" key="1">
    <citation type="submission" date="2023-07" db="EMBL/GenBank/DDBJ databases">
        <authorList>
            <consortium name="AG Swart"/>
            <person name="Singh M."/>
            <person name="Singh A."/>
            <person name="Seah K."/>
            <person name="Emmerich C."/>
        </authorList>
    </citation>
    <scope>NUCLEOTIDE SEQUENCE</scope>
    <source>
        <strain evidence="2">DP1</strain>
    </source>
</reference>